<gene>
    <name evidence="2" type="ORF">FOMPIDRAFT_1055899</name>
</gene>
<dbReference type="STRING" id="743788.S8DQM6"/>
<proteinExistence type="predicted"/>
<feature type="domain" description="Fungal-type protein kinase" evidence="1">
    <location>
        <begin position="2"/>
        <end position="75"/>
    </location>
</feature>
<keyword evidence="3" id="KW-1185">Reference proteome</keyword>
<accession>S8DQM6</accession>
<dbReference type="Proteomes" id="UP000015241">
    <property type="component" value="Unassembled WGS sequence"/>
</dbReference>
<sequence>MRLMFETVGRRLSWFKSTRGLTRGLRDVIYGHRQRYLSRVIHRDISEKNVVLSDDTTTCFVGCLLDLDYGFNWREFLKRAGWEVSEVSWKRYVEEYDCSLPERMRPVPPERDIPLMGLANEDGLNDDAILLIREVSLAQTKMGERMVRIMALSDITVAEF</sequence>
<dbReference type="EMBL" id="KE504270">
    <property type="protein sequence ID" value="EPS93538.1"/>
    <property type="molecule type" value="Genomic_DNA"/>
</dbReference>
<dbReference type="AlphaFoldDB" id="S8DQM6"/>
<dbReference type="InParanoid" id="S8DQM6"/>
<dbReference type="PROSITE" id="PS00109">
    <property type="entry name" value="PROTEIN_KINASE_TYR"/>
    <property type="match status" value="1"/>
</dbReference>
<dbReference type="OrthoDB" id="3270165at2759"/>
<name>S8DQM6_FOMSC</name>
<dbReference type="Pfam" id="PF17667">
    <property type="entry name" value="Pkinase_fungal"/>
    <property type="match status" value="1"/>
</dbReference>
<evidence type="ECO:0000313" key="3">
    <source>
        <dbReference type="Proteomes" id="UP000015241"/>
    </source>
</evidence>
<dbReference type="HOGENOM" id="CLU_1652181_0_0_1"/>
<organism evidence="2 3">
    <name type="scientific">Fomitopsis schrenkii</name>
    <name type="common">Brown rot fungus</name>
    <dbReference type="NCBI Taxonomy" id="2126942"/>
    <lineage>
        <taxon>Eukaryota</taxon>
        <taxon>Fungi</taxon>
        <taxon>Dikarya</taxon>
        <taxon>Basidiomycota</taxon>
        <taxon>Agaricomycotina</taxon>
        <taxon>Agaricomycetes</taxon>
        <taxon>Polyporales</taxon>
        <taxon>Fomitopsis</taxon>
    </lineage>
</organism>
<dbReference type="GO" id="GO:0004672">
    <property type="term" value="F:protein kinase activity"/>
    <property type="evidence" value="ECO:0007669"/>
    <property type="project" value="InterPro"/>
</dbReference>
<evidence type="ECO:0000313" key="2">
    <source>
        <dbReference type="EMBL" id="EPS93538.1"/>
    </source>
</evidence>
<dbReference type="InterPro" id="IPR008266">
    <property type="entry name" value="Tyr_kinase_AS"/>
</dbReference>
<dbReference type="InterPro" id="IPR040976">
    <property type="entry name" value="Pkinase_fungal"/>
</dbReference>
<reference evidence="2 3" key="1">
    <citation type="journal article" date="2012" name="Science">
        <title>The Paleozoic origin of enzymatic lignin decomposition reconstructed from 31 fungal genomes.</title>
        <authorList>
            <person name="Floudas D."/>
            <person name="Binder M."/>
            <person name="Riley R."/>
            <person name="Barry K."/>
            <person name="Blanchette R.A."/>
            <person name="Henrissat B."/>
            <person name="Martinez A.T."/>
            <person name="Otillar R."/>
            <person name="Spatafora J.W."/>
            <person name="Yadav J.S."/>
            <person name="Aerts A."/>
            <person name="Benoit I."/>
            <person name="Boyd A."/>
            <person name="Carlson A."/>
            <person name="Copeland A."/>
            <person name="Coutinho P.M."/>
            <person name="de Vries R.P."/>
            <person name="Ferreira P."/>
            <person name="Findley K."/>
            <person name="Foster B."/>
            <person name="Gaskell J."/>
            <person name="Glotzer D."/>
            <person name="Gorecki P."/>
            <person name="Heitman J."/>
            <person name="Hesse C."/>
            <person name="Hori C."/>
            <person name="Igarashi K."/>
            <person name="Jurgens J.A."/>
            <person name="Kallen N."/>
            <person name="Kersten P."/>
            <person name="Kohler A."/>
            <person name="Kuees U."/>
            <person name="Kumar T.K.A."/>
            <person name="Kuo A."/>
            <person name="LaButti K."/>
            <person name="Larrondo L.F."/>
            <person name="Lindquist E."/>
            <person name="Ling A."/>
            <person name="Lombard V."/>
            <person name="Lucas S."/>
            <person name="Lundell T."/>
            <person name="Martin R."/>
            <person name="McLaughlin D.J."/>
            <person name="Morgenstern I."/>
            <person name="Morin E."/>
            <person name="Murat C."/>
            <person name="Nagy L.G."/>
            <person name="Nolan M."/>
            <person name="Ohm R.A."/>
            <person name="Patyshakuliyeva A."/>
            <person name="Rokas A."/>
            <person name="Ruiz-Duenas F.J."/>
            <person name="Sabat G."/>
            <person name="Salamov A."/>
            <person name="Samejima M."/>
            <person name="Schmutz J."/>
            <person name="Slot J.C."/>
            <person name="St John F."/>
            <person name="Stenlid J."/>
            <person name="Sun H."/>
            <person name="Sun S."/>
            <person name="Syed K."/>
            <person name="Tsang A."/>
            <person name="Wiebenga A."/>
            <person name="Young D."/>
            <person name="Pisabarro A."/>
            <person name="Eastwood D.C."/>
            <person name="Martin F."/>
            <person name="Cullen D."/>
            <person name="Grigoriev I.V."/>
            <person name="Hibbett D.S."/>
        </authorList>
    </citation>
    <scope>NUCLEOTIDE SEQUENCE</scope>
    <source>
        <strain evidence="3">FP-58527</strain>
    </source>
</reference>
<evidence type="ECO:0000259" key="1">
    <source>
        <dbReference type="Pfam" id="PF17667"/>
    </source>
</evidence>
<protein>
    <recommendedName>
        <fullName evidence="1">Fungal-type protein kinase domain-containing protein</fullName>
    </recommendedName>
</protein>